<evidence type="ECO:0000256" key="1">
    <source>
        <dbReference type="SAM" id="MobiDB-lite"/>
    </source>
</evidence>
<dbReference type="Proteomes" id="UP000636479">
    <property type="component" value="Unassembled WGS sequence"/>
</dbReference>
<keyword evidence="4" id="KW-1185">Reference proteome</keyword>
<dbReference type="RefSeq" id="XP_037223473.1">
    <property type="nucleotide sequence ID" value="XM_037360588.1"/>
</dbReference>
<feature type="compositionally biased region" description="Basic and acidic residues" evidence="1">
    <location>
        <begin position="8"/>
        <end position="23"/>
    </location>
</feature>
<organism evidence="3 4">
    <name type="scientific">Mycena indigotica</name>
    <dbReference type="NCBI Taxonomy" id="2126181"/>
    <lineage>
        <taxon>Eukaryota</taxon>
        <taxon>Fungi</taxon>
        <taxon>Dikarya</taxon>
        <taxon>Basidiomycota</taxon>
        <taxon>Agaricomycotina</taxon>
        <taxon>Agaricomycetes</taxon>
        <taxon>Agaricomycetidae</taxon>
        <taxon>Agaricales</taxon>
        <taxon>Marasmiineae</taxon>
        <taxon>Mycenaceae</taxon>
        <taxon>Mycena</taxon>
    </lineage>
</organism>
<comment type="caution">
    <text evidence="3">The sequence shown here is derived from an EMBL/GenBank/DDBJ whole genome shotgun (WGS) entry which is preliminary data.</text>
</comment>
<proteinExistence type="predicted"/>
<dbReference type="GeneID" id="59343104"/>
<feature type="transmembrane region" description="Helical" evidence="2">
    <location>
        <begin position="112"/>
        <end position="134"/>
    </location>
</feature>
<dbReference type="EMBL" id="JACAZF010000003">
    <property type="protein sequence ID" value="KAF7310023.1"/>
    <property type="molecule type" value="Genomic_DNA"/>
</dbReference>
<feature type="region of interest" description="Disordered" evidence="1">
    <location>
        <begin position="1"/>
        <end position="24"/>
    </location>
</feature>
<keyword evidence="2" id="KW-1133">Transmembrane helix</keyword>
<name>A0A8H6WCR8_9AGAR</name>
<evidence type="ECO:0000256" key="2">
    <source>
        <dbReference type="SAM" id="Phobius"/>
    </source>
</evidence>
<gene>
    <name evidence="3" type="ORF">MIND_00375200</name>
</gene>
<accession>A0A8H6WCR8</accession>
<evidence type="ECO:0000313" key="4">
    <source>
        <dbReference type="Proteomes" id="UP000636479"/>
    </source>
</evidence>
<feature type="transmembrane region" description="Helical" evidence="2">
    <location>
        <begin position="82"/>
        <end position="106"/>
    </location>
</feature>
<keyword evidence="2" id="KW-0812">Transmembrane</keyword>
<feature type="region of interest" description="Disordered" evidence="1">
    <location>
        <begin position="44"/>
        <end position="70"/>
    </location>
</feature>
<sequence>MLLPQYDDDVKTPAPHDDAENAHDAGAGHVHRHVCVQCAAAAANDEDSPPGYDEGPGDAKEGAGAVDPTAPLPQAMGRGLRWLLFSTMAVLGLAALLALVEAAVLAPEQTSFFLAIATVVVGPLSVGLVGLTFVPNIPMSRHRTTTLGLLALCWLALATGLAFGSAGQCNGDPVFDDATCAVFALLTLTAWVPVLLLVAAAVWGALALMRRRRAARVVK</sequence>
<feature type="transmembrane region" description="Helical" evidence="2">
    <location>
        <begin position="146"/>
        <end position="163"/>
    </location>
</feature>
<reference evidence="3" key="1">
    <citation type="submission" date="2020-05" db="EMBL/GenBank/DDBJ databases">
        <title>Mycena genomes resolve the evolution of fungal bioluminescence.</title>
        <authorList>
            <person name="Tsai I.J."/>
        </authorList>
    </citation>
    <scope>NUCLEOTIDE SEQUENCE</scope>
    <source>
        <strain evidence="3">171206Taipei</strain>
    </source>
</reference>
<feature type="transmembrane region" description="Helical" evidence="2">
    <location>
        <begin position="183"/>
        <end position="209"/>
    </location>
</feature>
<evidence type="ECO:0000313" key="3">
    <source>
        <dbReference type="EMBL" id="KAF7310023.1"/>
    </source>
</evidence>
<dbReference type="AlphaFoldDB" id="A0A8H6WCR8"/>
<keyword evidence="2" id="KW-0472">Membrane</keyword>
<protein>
    <submittedName>
        <fullName evidence="3">Uncharacterized protein</fullName>
    </submittedName>
</protein>